<dbReference type="InParanoid" id="A0A6P8IXT1"/>
<dbReference type="InterPro" id="IPR036047">
    <property type="entry name" value="F-box-like_dom_sf"/>
</dbReference>
<sequence length="188" mass="21366">MTESRVVFKKEGVAPPPSKDFYQLTVQADRHVIWRSWSINLRISDSRSPAQSIFSSEEFIEKKSLQTEIARVLGCDTLEQVLNIVSPASSYSLEDLPEDVIRKICLNLEPESIGRLAQTSKRLRAVCYTDELWSILFKKSNGSVEKDIESAAEVVGWRTLFMSSTLQCKRFNNKIDKSSGTKPWVLFS</sequence>
<evidence type="ECO:0000313" key="2">
    <source>
        <dbReference type="Proteomes" id="UP000515163"/>
    </source>
</evidence>
<dbReference type="Proteomes" id="UP000515163">
    <property type="component" value="Unplaced"/>
</dbReference>
<name>A0A6P8IXT1_ACTTE</name>
<dbReference type="Pfam" id="PF12937">
    <property type="entry name" value="F-box-like"/>
    <property type="match status" value="1"/>
</dbReference>
<keyword evidence="2" id="KW-1185">Reference proteome</keyword>
<gene>
    <name evidence="3" type="primary">LOC116306095</name>
</gene>
<evidence type="ECO:0000259" key="1">
    <source>
        <dbReference type="PROSITE" id="PS50181"/>
    </source>
</evidence>
<protein>
    <submittedName>
        <fullName evidence="3">F-box only protein 36-like</fullName>
    </submittedName>
</protein>
<evidence type="ECO:0000313" key="3">
    <source>
        <dbReference type="RefSeq" id="XP_031571989.1"/>
    </source>
</evidence>
<proteinExistence type="predicted"/>
<dbReference type="AlphaFoldDB" id="A0A6P8IXT1"/>
<organism evidence="2 3">
    <name type="scientific">Actinia tenebrosa</name>
    <name type="common">Australian red waratah sea anemone</name>
    <dbReference type="NCBI Taxonomy" id="6105"/>
    <lineage>
        <taxon>Eukaryota</taxon>
        <taxon>Metazoa</taxon>
        <taxon>Cnidaria</taxon>
        <taxon>Anthozoa</taxon>
        <taxon>Hexacorallia</taxon>
        <taxon>Actiniaria</taxon>
        <taxon>Actiniidae</taxon>
        <taxon>Actinia</taxon>
    </lineage>
</organism>
<dbReference type="RefSeq" id="XP_031571989.1">
    <property type="nucleotide sequence ID" value="XM_031716129.1"/>
</dbReference>
<reference evidence="3" key="1">
    <citation type="submission" date="2025-08" db="UniProtKB">
        <authorList>
            <consortium name="RefSeq"/>
        </authorList>
    </citation>
    <scope>IDENTIFICATION</scope>
    <source>
        <tissue evidence="3">Tentacle</tissue>
    </source>
</reference>
<feature type="domain" description="F-box" evidence="1">
    <location>
        <begin position="90"/>
        <end position="136"/>
    </location>
</feature>
<dbReference type="InterPro" id="IPR001810">
    <property type="entry name" value="F-box_dom"/>
</dbReference>
<accession>A0A6P8IXT1</accession>
<dbReference type="GeneID" id="116306095"/>
<dbReference type="SUPFAM" id="SSF81383">
    <property type="entry name" value="F-box domain"/>
    <property type="match status" value="1"/>
</dbReference>
<dbReference type="KEGG" id="aten:116306095"/>
<dbReference type="SMART" id="SM00256">
    <property type="entry name" value="FBOX"/>
    <property type="match status" value="1"/>
</dbReference>
<dbReference type="PROSITE" id="PS50181">
    <property type="entry name" value="FBOX"/>
    <property type="match status" value="1"/>
</dbReference>
<dbReference type="OrthoDB" id="3219396at2759"/>
<dbReference type="Gene3D" id="1.20.1280.50">
    <property type="match status" value="1"/>
</dbReference>